<sequence>MSRRTLQVAELLREELSDIIRREVNDPRVGFFSVTEVEVTDDLRSARVFISVLGTDREREETLTALRSAASFIRFHLKPRLRTRSIPDLEFRDDRSMEHAEQIARTLNALHERDATHAAGTISAEIRRPGDPETVDGNGR</sequence>
<keyword evidence="1 2" id="KW-0690">Ribosome biogenesis</keyword>
<evidence type="ECO:0000256" key="3">
    <source>
        <dbReference type="SAM" id="MobiDB-lite"/>
    </source>
</evidence>
<dbReference type="NCBIfam" id="TIGR00082">
    <property type="entry name" value="rbfA"/>
    <property type="match status" value="1"/>
</dbReference>
<comment type="function">
    <text evidence="2">One of several proteins that assist in the late maturation steps of the functional core of the 30S ribosomal subunit. Associates with free 30S ribosomal subunits (but not with 30S subunits that are part of 70S ribosomes or polysomes). Required for efficient processing of 16S rRNA. May interact with the 5'-terminal helix region of 16S rRNA.</text>
</comment>
<dbReference type="Pfam" id="PF02033">
    <property type="entry name" value="RBFA"/>
    <property type="match status" value="1"/>
</dbReference>
<dbReference type="EMBL" id="CADCWK010000183">
    <property type="protein sequence ID" value="CAA9561951.1"/>
    <property type="molecule type" value="Genomic_DNA"/>
</dbReference>
<name>A0A6J4UVR9_9BACT</name>
<comment type="subcellular location">
    <subcellularLocation>
        <location evidence="2">Cytoplasm</location>
    </subcellularLocation>
</comment>
<comment type="similarity">
    <text evidence="2">Belongs to the RbfA family.</text>
</comment>
<gene>
    <name evidence="2" type="primary">rbfA</name>
    <name evidence="4" type="ORF">AVDCRST_MAG33-1748</name>
</gene>
<evidence type="ECO:0000256" key="2">
    <source>
        <dbReference type="HAMAP-Rule" id="MF_00003"/>
    </source>
</evidence>
<dbReference type="GO" id="GO:0043024">
    <property type="term" value="F:ribosomal small subunit binding"/>
    <property type="evidence" value="ECO:0007669"/>
    <property type="project" value="TreeGrafter"/>
</dbReference>
<evidence type="ECO:0000256" key="1">
    <source>
        <dbReference type="ARBA" id="ARBA00022517"/>
    </source>
</evidence>
<dbReference type="GO" id="GO:0005829">
    <property type="term" value="C:cytosol"/>
    <property type="evidence" value="ECO:0007669"/>
    <property type="project" value="TreeGrafter"/>
</dbReference>
<accession>A0A6J4UVR9</accession>
<comment type="subunit">
    <text evidence="2">Monomer. Binds 30S ribosomal subunits, but not 50S ribosomal subunits or 70S ribosomes.</text>
</comment>
<dbReference type="SUPFAM" id="SSF89919">
    <property type="entry name" value="Ribosome-binding factor A, RbfA"/>
    <property type="match status" value="1"/>
</dbReference>
<keyword evidence="2" id="KW-0963">Cytoplasm</keyword>
<feature type="region of interest" description="Disordered" evidence="3">
    <location>
        <begin position="118"/>
        <end position="140"/>
    </location>
</feature>
<dbReference type="PANTHER" id="PTHR33515:SF1">
    <property type="entry name" value="RIBOSOME-BINDING FACTOR A, CHLOROPLASTIC-RELATED"/>
    <property type="match status" value="1"/>
</dbReference>
<reference evidence="4" key="1">
    <citation type="submission" date="2020-02" db="EMBL/GenBank/DDBJ databases">
        <authorList>
            <person name="Meier V. D."/>
        </authorList>
    </citation>
    <scope>NUCLEOTIDE SEQUENCE</scope>
    <source>
        <strain evidence="4">AVDCRST_MAG33</strain>
    </source>
</reference>
<dbReference type="InterPro" id="IPR000238">
    <property type="entry name" value="RbfA"/>
</dbReference>
<dbReference type="GO" id="GO:0030490">
    <property type="term" value="P:maturation of SSU-rRNA"/>
    <property type="evidence" value="ECO:0007669"/>
    <property type="project" value="UniProtKB-UniRule"/>
</dbReference>
<protein>
    <recommendedName>
        <fullName evidence="2">Ribosome-binding factor A</fullName>
    </recommendedName>
</protein>
<proteinExistence type="inferred from homology"/>
<organism evidence="4">
    <name type="scientific">uncultured Thermomicrobiales bacterium</name>
    <dbReference type="NCBI Taxonomy" id="1645740"/>
    <lineage>
        <taxon>Bacteria</taxon>
        <taxon>Pseudomonadati</taxon>
        <taxon>Thermomicrobiota</taxon>
        <taxon>Thermomicrobia</taxon>
        <taxon>Thermomicrobiales</taxon>
        <taxon>environmental samples</taxon>
    </lineage>
</organism>
<dbReference type="InterPro" id="IPR015946">
    <property type="entry name" value="KH_dom-like_a/b"/>
</dbReference>
<dbReference type="Gene3D" id="3.30.300.20">
    <property type="match status" value="1"/>
</dbReference>
<evidence type="ECO:0000313" key="4">
    <source>
        <dbReference type="EMBL" id="CAA9561951.1"/>
    </source>
</evidence>
<dbReference type="HAMAP" id="MF_00003">
    <property type="entry name" value="RbfA"/>
    <property type="match status" value="1"/>
</dbReference>
<dbReference type="AlphaFoldDB" id="A0A6J4UVR9"/>
<dbReference type="InterPro" id="IPR023799">
    <property type="entry name" value="RbfA_dom_sf"/>
</dbReference>
<dbReference type="PANTHER" id="PTHR33515">
    <property type="entry name" value="RIBOSOME-BINDING FACTOR A, CHLOROPLASTIC-RELATED"/>
    <property type="match status" value="1"/>
</dbReference>